<dbReference type="HAMAP" id="MF_01812">
    <property type="entry name" value="Eis"/>
    <property type="match status" value="1"/>
</dbReference>
<keyword evidence="2" id="KW-0808">Transferase</keyword>
<dbReference type="InterPro" id="IPR022902">
    <property type="entry name" value="NAcTrfase_Eis"/>
</dbReference>
<dbReference type="Pfam" id="PF13527">
    <property type="entry name" value="Acetyltransf_9"/>
    <property type="match status" value="1"/>
</dbReference>
<evidence type="ECO:0000256" key="3">
    <source>
        <dbReference type="ARBA" id="ARBA00023315"/>
    </source>
</evidence>
<protein>
    <submittedName>
        <fullName evidence="5">Unannotated protein</fullName>
    </submittedName>
</protein>
<dbReference type="EMBL" id="CAFBMK010000492">
    <property type="protein sequence ID" value="CAB4961241.1"/>
    <property type="molecule type" value="Genomic_DNA"/>
</dbReference>
<dbReference type="Pfam" id="PF13530">
    <property type="entry name" value="SCP2_2"/>
    <property type="match status" value="1"/>
</dbReference>
<comment type="similarity">
    <text evidence="1">Belongs to the acetyltransferase Eis family.</text>
</comment>
<dbReference type="PANTHER" id="PTHR37817:SF1">
    <property type="entry name" value="N-ACETYLTRANSFERASE EIS"/>
    <property type="match status" value="1"/>
</dbReference>
<evidence type="ECO:0000256" key="2">
    <source>
        <dbReference type="ARBA" id="ARBA00022679"/>
    </source>
</evidence>
<dbReference type="InterPro" id="IPR041380">
    <property type="entry name" value="Acetyltransf_17"/>
</dbReference>
<dbReference type="SUPFAM" id="SSF55729">
    <property type="entry name" value="Acyl-CoA N-acyltransferases (Nat)"/>
    <property type="match status" value="1"/>
</dbReference>
<dbReference type="PANTHER" id="PTHR37817">
    <property type="entry name" value="N-ACETYLTRANSFERASE EIS"/>
    <property type="match status" value="1"/>
</dbReference>
<evidence type="ECO:0000313" key="5">
    <source>
        <dbReference type="EMBL" id="CAB4961241.1"/>
    </source>
</evidence>
<dbReference type="InterPro" id="IPR051554">
    <property type="entry name" value="Acetyltransferase_Eis"/>
</dbReference>
<dbReference type="CDD" id="cd04301">
    <property type="entry name" value="NAT_SF"/>
    <property type="match status" value="1"/>
</dbReference>
<dbReference type="Gene3D" id="3.30.1050.10">
    <property type="entry name" value="SCP2 sterol-binding domain"/>
    <property type="match status" value="1"/>
</dbReference>
<accession>A0A6J7KZQ4</accession>
<proteinExistence type="inferred from homology"/>
<organism evidence="5">
    <name type="scientific">freshwater metagenome</name>
    <dbReference type="NCBI Taxonomy" id="449393"/>
    <lineage>
        <taxon>unclassified sequences</taxon>
        <taxon>metagenomes</taxon>
        <taxon>ecological metagenomes</taxon>
    </lineage>
</organism>
<feature type="domain" description="N-acetyltransferase" evidence="4">
    <location>
        <begin position="4"/>
        <end position="151"/>
    </location>
</feature>
<dbReference type="GO" id="GO:0034069">
    <property type="term" value="F:aminoglycoside N-acetyltransferase activity"/>
    <property type="evidence" value="ECO:0007669"/>
    <property type="project" value="TreeGrafter"/>
</dbReference>
<sequence length="410" mass="43965">MERPSVTTATPEDFDEVVDVADLAFHGDSTPARRARMRTWTDTGRVRVVRDEGRIVATSAAWSWSISVPGGSLPVSAVTLVTVLPTHRRRGVLRAMIGRLTQDARDRGEPLAALWASEGAIYGRFGFGPASWTRELRAPLAAGLPLRGDVPAGGPPVRLVRRPIEAHRELAAIHERARERRPGVVDRREPWWTGRILADDPAERGGAGPLRAAIAGDEGYALYRTREGAETGPVEAWTTVEVAELVAATPAAERLLLSFVASIDLADELVLASRPVDDPLAHATVDARALRPGATHDALWLRILDLPAAVAGRSWADRVDLVLDVDHGEDPEVAGRWRLRGGPDGATATRTDDAPDLALHARDLASLYLGGVAATALRDAGLVREATAGAADRLDAALRTPRAPWTTGVF</sequence>
<reference evidence="5" key="1">
    <citation type="submission" date="2020-05" db="EMBL/GenBank/DDBJ databases">
        <authorList>
            <person name="Chiriac C."/>
            <person name="Salcher M."/>
            <person name="Ghai R."/>
            <person name="Kavagutti S V."/>
        </authorList>
    </citation>
    <scope>NUCLEOTIDE SEQUENCE</scope>
</reference>
<dbReference type="SUPFAM" id="SSF55718">
    <property type="entry name" value="SCP-like"/>
    <property type="match status" value="1"/>
</dbReference>
<name>A0A6J7KZQ4_9ZZZZ</name>
<dbReference type="Pfam" id="PF17668">
    <property type="entry name" value="Acetyltransf_17"/>
    <property type="match status" value="1"/>
</dbReference>
<dbReference type="AlphaFoldDB" id="A0A6J7KZQ4"/>
<gene>
    <name evidence="5" type="ORF">UFOPK3564_04076</name>
</gene>
<dbReference type="InterPro" id="IPR036527">
    <property type="entry name" value="SCP2_sterol-bd_dom_sf"/>
</dbReference>
<dbReference type="InterPro" id="IPR000182">
    <property type="entry name" value="GNAT_dom"/>
</dbReference>
<dbReference type="GO" id="GO:0030649">
    <property type="term" value="P:aminoglycoside antibiotic catabolic process"/>
    <property type="evidence" value="ECO:0007669"/>
    <property type="project" value="TreeGrafter"/>
</dbReference>
<evidence type="ECO:0000256" key="1">
    <source>
        <dbReference type="ARBA" id="ARBA00009213"/>
    </source>
</evidence>
<dbReference type="PROSITE" id="PS51186">
    <property type="entry name" value="GNAT"/>
    <property type="match status" value="1"/>
</dbReference>
<dbReference type="InterPro" id="IPR025559">
    <property type="entry name" value="Eis_dom"/>
</dbReference>
<dbReference type="Gene3D" id="3.40.630.30">
    <property type="match status" value="2"/>
</dbReference>
<keyword evidence="3" id="KW-0012">Acyltransferase</keyword>
<dbReference type="InterPro" id="IPR016181">
    <property type="entry name" value="Acyl_CoA_acyltransferase"/>
</dbReference>
<dbReference type="NCBIfam" id="NF002367">
    <property type="entry name" value="PRK01346.1-4"/>
    <property type="match status" value="1"/>
</dbReference>
<evidence type="ECO:0000259" key="4">
    <source>
        <dbReference type="PROSITE" id="PS51186"/>
    </source>
</evidence>